<protein>
    <submittedName>
        <fullName evidence="2">Unannotated protein</fullName>
    </submittedName>
</protein>
<feature type="transmembrane region" description="Helical" evidence="1">
    <location>
        <begin position="96"/>
        <end position="118"/>
    </location>
</feature>
<accession>A0A6J6FW65</accession>
<feature type="transmembrane region" description="Helical" evidence="1">
    <location>
        <begin position="38"/>
        <end position="58"/>
    </location>
</feature>
<feature type="transmembrane region" description="Helical" evidence="1">
    <location>
        <begin position="70"/>
        <end position="90"/>
    </location>
</feature>
<proteinExistence type="predicted"/>
<feature type="transmembrane region" description="Helical" evidence="1">
    <location>
        <begin position="7"/>
        <end position="26"/>
    </location>
</feature>
<gene>
    <name evidence="2" type="ORF">UFOPK1788_00406</name>
</gene>
<evidence type="ECO:0000256" key="1">
    <source>
        <dbReference type="SAM" id="Phobius"/>
    </source>
</evidence>
<name>A0A6J6FW65_9ZZZZ</name>
<evidence type="ECO:0000313" key="2">
    <source>
        <dbReference type="EMBL" id="CAB4588838.1"/>
    </source>
</evidence>
<dbReference type="AlphaFoldDB" id="A0A6J6FW65"/>
<organism evidence="2">
    <name type="scientific">freshwater metagenome</name>
    <dbReference type="NCBI Taxonomy" id="449393"/>
    <lineage>
        <taxon>unclassified sequences</taxon>
        <taxon>metagenomes</taxon>
        <taxon>ecological metagenomes</taxon>
    </lineage>
</organism>
<keyword evidence="1" id="KW-1133">Transmembrane helix</keyword>
<sequence>MTQLGNARALVILYAVLAIAATGRSLYQVATKFGTAPFAYSLSVLAAAVYVLATIAIARGNRRLAIGAMVFELAGVLAIGTLTIVAPGLFPSDTVWSGFGAGYLYVPLALPVLGLWWLRKEANR</sequence>
<keyword evidence="1" id="KW-0472">Membrane</keyword>
<keyword evidence="1" id="KW-0812">Transmembrane</keyword>
<reference evidence="2" key="1">
    <citation type="submission" date="2020-05" db="EMBL/GenBank/DDBJ databases">
        <authorList>
            <person name="Chiriac C."/>
            <person name="Salcher M."/>
            <person name="Ghai R."/>
            <person name="Kavagutti S V."/>
        </authorList>
    </citation>
    <scope>NUCLEOTIDE SEQUENCE</scope>
</reference>
<dbReference type="EMBL" id="CAEZUE010000036">
    <property type="protein sequence ID" value="CAB4588838.1"/>
    <property type="molecule type" value="Genomic_DNA"/>
</dbReference>